<feature type="domain" description="DUF4476" evidence="1">
    <location>
        <begin position="91"/>
        <end position="177"/>
    </location>
</feature>
<organism evidence="2">
    <name type="scientific">Orpheovirus IHUMI-LCC2</name>
    <dbReference type="NCBI Taxonomy" id="2023057"/>
    <lineage>
        <taxon>Viruses</taxon>
        <taxon>Varidnaviria</taxon>
        <taxon>Bamfordvirae</taxon>
        <taxon>Nucleocytoviricota</taxon>
        <taxon>Megaviricetes</taxon>
        <taxon>Pimascovirales</taxon>
        <taxon>Ocovirineae</taxon>
        <taxon>Orpheoviridae</taxon>
        <taxon>Alphaorpheovirus</taxon>
        <taxon>Alphaorpheovirus massiliense</taxon>
    </lineage>
</organism>
<dbReference type="Proteomes" id="UP000236316">
    <property type="component" value="Segment"/>
</dbReference>
<dbReference type="EMBL" id="LT906555">
    <property type="protein sequence ID" value="SNW62558.1"/>
    <property type="molecule type" value="Genomic_DNA"/>
</dbReference>
<dbReference type="InterPro" id="IPR028011">
    <property type="entry name" value="DUF4476"/>
</dbReference>
<gene>
    <name evidence="2" type="ORF">ORPV_654</name>
</gene>
<dbReference type="KEGG" id="vg:35382466"/>
<accession>A0A2I2L4U0</accession>
<sequence length="308" mass="33955">MEIVTKLCMIGRDEKKNEMLPTLLSSHSFIESEIPAIISLYGRDSEKCIAFGHITLKLKEIKAWTLLSVIALMGRDTEKVNIVRMAKEKLTYLTIDTFVSMLSSIGRDDEKVNLSGVLVNKLGDDMTAQNMKAILSTLGRDDSKVEVFNLFNSKLRDVEFEDLYENTNGCFGRTSSKDAVYERFGDEYEKVKPKNNSSGNVVSIGNIVCSGNTVSCVSSFGNLDFANLGNMGQSAGTEEAVYVDGVKWDVKELNVGASTSLTLNGCDIKVSKLGHDYYQISANKNRCMLIITGSLPAYLDTNTMSIHN</sequence>
<dbReference type="GeneID" id="35382466"/>
<name>A0A2I2L4U0_9VIRU</name>
<evidence type="ECO:0000313" key="2">
    <source>
        <dbReference type="EMBL" id="SNW62558.1"/>
    </source>
</evidence>
<protein>
    <recommendedName>
        <fullName evidence="1">DUF4476 domain-containing protein</fullName>
    </recommendedName>
</protein>
<keyword evidence="3" id="KW-1185">Reference proteome</keyword>
<evidence type="ECO:0000259" key="1">
    <source>
        <dbReference type="Pfam" id="PF14771"/>
    </source>
</evidence>
<dbReference type="RefSeq" id="YP_009448860.1">
    <property type="nucleotide sequence ID" value="NC_036594.1"/>
</dbReference>
<proteinExistence type="predicted"/>
<evidence type="ECO:0000313" key="3">
    <source>
        <dbReference type="Proteomes" id="UP000236316"/>
    </source>
</evidence>
<dbReference type="Pfam" id="PF14771">
    <property type="entry name" value="DUF4476"/>
    <property type="match status" value="1"/>
</dbReference>
<reference evidence="2" key="1">
    <citation type="submission" date="2017-08" db="EMBL/GenBank/DDBJ databases">
        <authorList>
            <consortium name="Urmite Genomes"/>
        </authorList>
    </citation>
    <scope>NUCLEOTIDE SEQUENCE [LARGE SCALE GENOMIC DNA]</scope>
    <source>
        <strain evidence="2">IHUMI-LCC2</strain>
    </source>
</reference>